<accession>A0A9P5P732</accession>
<organism evidence="1 2">
    <name type="scientific">Rhodocollybia butyracea</name>
    <dbReference type="NCBI Taxonomy" id="206335"/>
    <lineage>
        <taxon>Eukaryota</taxon>
        <taxon>Fungi</taxon>
        <taxon>Dikarya</taxon>
        <taxon>Basidiomycota</taxon>
        <taxon>Agaricomycotina</taxon>
        <taxon>Agaricomycetes</taxon>
        <taxon>Agaricomycetidae</taxon>
        <taxon>Agaricales</taxon>
        <taxon>Marasmiineae</taxon>
        <taxon>Omphalotaceae</taxon>
        <taxon>Rhodocollybia</taxon>
    </lineage>
</organism>
<reference evidence="1" key="1">
    <citation type="submission" date="2020-11" db="EMBL/GenBank/DDBJ databases">
        <authorList>
            <consortium name="DOE Joint Genome Institute"/>
            <person name="Ahrendt S."/>
            <person name="Riley R."/>
            <person name="Andreopoulos W."/>
            <person name="Labutti K."/>
            <person name="Pangilinan J."/>
            <person name="Ruiz-Duenas F.J."/>
            <person name="Barrasa J.M."/>
            <person name="Sanchez-Garcia M."/>
            <person name="Camarero S."/>
            <person name="Miyauchi S."/>
            <person name="Serrano A."/>
            <person name="Linde D."/>
            <person name="Babiker R."/>
            <person name="Drula E."/>
            <person name="Ayuso-Fernandez I."/>
            <person name="Pacheco R."/>
            <person name="Padilla G."/>
            <person name="Ferreira P."/>
            <person name="Barriuso J."/>
            <person name="Kellner H."/>
            <person name="Castanera R."/>
            <person name="Alfaro M."/>
            <person name="Ramirez L."/>
            <person name="Pisabarro A.G."/>
            <person name="Kuo A."/>
            <person name="Tritt A."/>
            <person name="Lipzen A."/>
            <person name="He G."/>
            <person name="Yan M."/>
            <person name="Ng V."/>
            <person name="Cullen D."/>
            <person name="Martin F."/>
            <person name="Rosso M.-N."/>
            <person name="Henrissat B."/>
            <person name="Hibbett D."/>
            <person name="Martinez A.T."/>
            <person name="Grigoriev I.V."/>
        </authorList>
    </citation>
    <scope>NUCLEOTIDE SEQUENCE</scope>
    <source>
        <strain evidence="1">AH 40177</strain>
    </source>
</reference>
<name>A0A9P5P732_9AGAR</name>
<gene>
    <name evidence="1" type="ORF">BDP27DRAFT_1374123</name>
</gene>
<dbReference type="Proteomes" id="UP000772434">
    <property type="component" value="Unassembled WGS sequence"/>
</dbReference>
<dbReference type="OrthoDB" id="3244185at2759"/>
<keyword evidence="2" id="KW-1185">Reference proteome</keyword>
<proteinExistence type="predicted"/>
<dbReference type="AlphaFoldDB" id="A0A9P5P732"/>
<protein>
    <submittedName>
        <fullName evidence="1">Uncharacterized protein</fullName>
    </submittedName>
</protein>
<evidence type="ECO:0000313" key="2">
    <source>
        <dbReference type="Proteomes" id="UP000772434"/>
    </source>
</evidence>
<comment type="caution">
    <text evidence="1">The sequence shown here is derived from an EMBL/GenBank/DDBJ whole genome shotgun (WGS) entry which is preliminary data.</text>
</comment>
<evidence type="ECO:0000313" key="1">
    <source>
        <dbReference type="EMBL" id="KAF9044688.1"/>
    </source>
</evidence>
<dbReference type="EMBL" id="JADNRY010000522">
    <property type="protein sequence ID" value="KAF9044688.1"/>
    <property type="molecule type" value="Genomic_DNA"/>
</dbReference>
<sequence length="303" mass="34839">MTCWLDRREKVLWFTRFLDWVVETDDIDWIGIQEDECSKEGAVNRDSIGEHLGEEKKVLTRANLQYGESTYNTAKHPLLSNIDIGTLDSEYRCNNFVYAMERFLHEHGLLKLDYWDATPAKYQLYKHIHIVLPSTPEISDHPVMDLCRATAAQPVAVSGKTRWKPAPAQFNTVLARKELPESRSEGLDVLGPNGLHVAQVRAIFELPEELSTFPHPLAYVEWFTPLQKLDKDTLMYQVEHSEKNNIHSASIIPVTYISRSCHLIPFSGNCTDGKWTGKNILNECKSFHLNLYLRPIDFVLLRT</sequence>